<organism evidence="3 4">
    <name type="scientific">Tulasnella calospora MUT 4182</name>
    <dbReference type="NCBI Taxonomy" id="1051891"/>
    <lineage>
        <taxon>Eukaryota</taxon>
        <taxon>Fungi</taxon>
        <taxon>Dikarya</taxon>
        <taxon>Basidiomycota</taxon>
        <taxon>Agaricomycotina</taxon>
        <taxon>Agaricomycetes</taxon>
        <taxon>Cantharellales</taxon>
        <taxon>Tulasnellaceae</taxon>
        <taxon>Tulasnella</taxon>
    </lineage>
</organism>
<dbReference type="Gene3D" id="1.10.3330.10">
    <property type="entry name" value="Oxo-4-hydroxy-4-carboxy-5-ureidoimidazoline decarboxylase"/>
    <property type="match status" value="1"/>
</dbReference>
<dbReference type="EMBL" id="KN823023">
    <property type="protein sequence ID" value="KIO26512.1"/>
    <property type="molecule type" value="Genomic_DNA"/>
</dbReference>
<proteinExistence type="predicted"/>
<gene>
    <name evidence="3" type="ORF">M407DRAFT_74332</name>
</gene>
<reference evidence="4" key="2">
    <citation type="submission" date="2015-01" db="EMBL/GenBank/DDBJ databases">
        <title>Evolutionary Origins and Diversification of the Mycorrhizal Mutualists.</title>
        <authorList>
            <consortium name="DOE Joint Genome Institute"/>
            <consortium name="Mycorrhizal Genomics Consortium"/>
            <person name="Kohler A."/>
            <person name="Kuo A."/>
            <person name="Nagy L.G."/>
            <person name="Floudas D."/>
            <person name="Copeland A."/>
            <person name="Barry K.W."/>
            <person name="Cichocki N."/>
            <person name="Veneault-Fourrey C."/>
            <person name="LaButti K."/>
            <person name="Lindquist E.A."/>
            <person name="Lipzen A."/>
            <person name="Lundell T."/>
            <person name="Morin E."/>
            <person name="Murat C."/>
            <person name="Riley R."/>
            <person name="Ohm R."/>
            <person name="Sun H."/>
            <person name="Tunlid A."/>
            <person name="Henrissat B."/>
            <person name="Grigoriev I.V."/>
            <person name="Hibbett D.S."/>
            <person name="Martin F."/>
        </authorList>
    </citation>
    <scope>NUCLEOTIDE SEQUENCE [LARGE SCALE GENOMIC DNA]</scope>
    <source>
        <strain evidence="4">MUT 4182</strain>
    </source>
</reference>
<reference evidence="3 4" key="1">
    <citation type="submission" date="2014-04" db="EMBL/GenBank/DDBJ databases">
        <authorList>
            <consortium name="DOE Joint Genome Institute"/>
            <person name="Kuo A."/>
            <person name="Girlanda M."/>
            <person name="Perotto S."/>
            <person name="Kohler A."/>
            <person name="Nagy L.G."/>
            <person name="Floudas D."/>
            <person name="Copeland A."/>
            <person name="Barry K.W."/>
            <person name="Cichocki N."/>
            <person name="Veneault-Fourrey C."/>
            <person name="LaButti K."/>
            <person name="Lindquist E.A."/>
            <person name="Lipzen A."/>
            <person name="Lundell T."/>
            <person name="Morin E."/>
            <person name="Murat C."/>
            <person name="Sun H."/>
            <person name="Tunlid A."/>
            <person name="Henrissat B."/>
            <person name="Grigoriev I.V."/>
            <person name="Hibbett D.S."/>
            <person name="Martin F."/>
            <person name="Nordberg H.P."/>
            <person name="Cantor M.N."/>
            <person name="Hua S.X."/>
        </authorList>
    </citation>
    <scope>NUCLEOTIDE SEQUENCE [LARGE SCALE GENOMIC DNA]</scope>
    <source>
        <strain evidence="3 4">MUT 4182</strain>
    </source>
</reference>
<keyword evidence="1" id="KW-0659">Purine metabolism</keyword>
<protein>
    <recommendedName>
        <fullName evidence="2">Oxo-4-hydroxy-4-carboxy-5-ureidoimidazoline decarboxylase domain-containing protein</fullName>
    </recommendedName>
</protein>
<name>A0A0C3LYI9_9AGAM</name>
<dbReference type="InterPro" id="IPR018020">
    <property type="entry name" value="OHCU_decarboxylase"/>
</dbReference>
<dbReference type="Proteomes" id="UP000054248">
    <property type="component" value="Unassembled WGS sequence"/>
</dbReference>
<dbReference type="OrthoDB" id="5398391at2759"/>
<dbReference type="InterPro" id="IPR036778">
    <property type="entry name" value="OHCU_decarboxylase_sf"/>
</dbReference>
<dbReference type="AlphaFoldDB" id="A0A0C3LYI9"/>
<dbReference type="PANTHER" id="PTHR37987">
    <property type="entry name" value="CHROMOSOME 9, WHOLE GENOME SHOTGUN SEQUENCE"/>
    <property type="match status" value="1"/>
</dbReference>
<evidence type="ECO:0000259" key="2">
    <source>
        <dbReference type="Pfam" id="PF09349"/>
    </source>
</evidence>
<keyword evidence="4" id="KW-1185">Reference proteome</keyword>
<dbReference type="PANTHER" id="PTHR37987:SF1">
    <property type="entry name" value="OXO-4-HYDROXY-4-CARBOXY-5-UREIDOIMIDAZOLINE DECARBOXYLASE DOMAIN-CONTAINING PROTEIN"/>
    <property type="match status" value="1"/>
</dbReference>
<dbReference type="SUPFAM" id="SSF158694">
    <property type="entry name" value="UraD-Like"/>
    <property type="match status" value="1"/>
</dbReference>
<dbReference type="Pfam" id="PF09349">
    <property type="entry name" value="OHCU_decarbox"/>
    <property type="match status" value="1"/>
</dbReference>
<sequence>MTSLPSLESALQSKDALDQLLSTLFEHSPILSDTLVPQLLGRIAAADPKPQSHVEIIDLAADQLRAWPPLSQAAFIDSHPRIGEVTGLSALSAKEQATNVTPPAVLARLAHLNALYEQRYTGLKYVVFVNGRSRAEIVPLIEETLGIGPAEEGHEAEPALETVLPLEVEDAEWQRELKRAIEDVVLIAKARLKALGEQ</sequence>
<evidence type="ECO:0000313" key="3">
    <source>
        <dbReference type="EMBL" id="KIO26512.1"/>
    </source>
</evidence>
<dbReference type="HOGENOM" id="CLU_092522_0_1_1"/>
<evidence type="ECO:0000313" key="4">
    <source>
        <dbReference type="Proteomes" id="UP000054248"/>
    </source>
</evidence>
<evidence type="ECO:0000256" key="1">
    <source>
        <dbReference type="ARBA" id="ARBA00022631"/>
    </source>
</evidence>
<accession>A0A0C3LYI9</accession>
<dbReference type="GO" id="GO:0006144">
    <property type="term" value="P:purine nucleobase metabolic process"/>
    <property type="evidence" value="ECO:0007669"/>
    <property type="project" value="UniProtKB-KW"/>
</dbReference>
<feature type="domain" description="Oxo-4-hydroxy-4-carboxy-5-ureidoimidazoline decarboxylase" evidence="2">
    <location>
        <begin position="13"/>
        <end position="159"/>
    </location>
</feature>